<keyword evidence="3" id="KW-1185">Reference proteome</keyword>
<dbReference type="InterPro" id="IPR043136">
    <property type="entry name" value="B30.2/SPRY_sf"/>
</dbReference>
<proteinExistence type="predicted"/>
<protein>
    <recommendedName>
        <fullName evidence="1">F-box domain-containing protein</fullName>
    </recommendedName>
</protein>
<evidence type="ECO:0000259" key="1">
    <source>
        <dbReference type="SMART" id="SM00256"/>
    </source>
</evidence>
<dbReference type="CDD" id="cd12885">
    <property type="entry name" value="SPRY_RanBP_like"/>
    <property type="match status" value="1"/>
</dbReference>
<accession>A0A1V9YKL4</accession>
<dbReference type="OrthoDB" id="258495at2759"/>
<dbReference type="EMBL" id="JNBR01001524">
    <property type="protein sequence ID" value="OQR86196.1"/>
    <property type="molecule type" value="Genomic_DNA"/>
</dbReference>
<dbReference type="AlphaFoldDB" id="A0A1V9YKL4"/>
<dbReference type="Proteomes" id="UP000243579">
    <property type="component" value="Unassembled WGS sequence"/>
</dbReference>
<dbReference type="Pfam" id="PF12937">
    <property type="entry name" value="F-box-like"/>
    <property type="match status" value="1"/>
</dbReference>
<sequence length="329" mass="36143">MWAAALGREADRRPAASLSTIMNIPIKGKKQTKSQRRAAKAQAAAVPAPRLIQWVEECLAENVWQLVFEYLDLASLLQARLVCSHFRTMGESPLLWMALHKREWQHALPWTYAQRSWRELRALGLARRALRVPVSTRAKTTLDDATHTLSLLNNSMLRNFDHGTVDSMRSRDPLPPCPLLPAAGATYFEVTTTSYVSVGMVALLDPRAYGFGSAAHVGWEPYSVGYHSHGPGLVYHDGRSPVEAPGAFAAWRDRRPAARDVVGCGYLPALASVFFTLNGALLGHAPAVLPADLQLAGAVSIHGLHDEVEINWGTRPFEFSVEAHVASLE</sequence>
<dbReference type="STRING" id="1202772.A0A1V9YKL4"/>
<dbReference type="InterPro" id="IPR001810">
    <property type="entry name" value="F-box_dom"/>
</dbReference>
<dbReference type="InterPro" id="IPR044736">
    <property type="entry name" value="Gid1/RanBPM/SPLA_SPRY"/>
</dbReference>
<evidence type="ECO:0000313" key="3">
    <source>
        <dbReference type="Proteomes" id="UP000243579"/>
    </source>
</evidence>
<gene>
    <name evidence="2" type="ORF">ACHHYP_10831</name>
</gene>
<dbReference type="SMART" id="SM00256">
    <property type="entry name" value="FBOX"/>
    <property type="match status" value="1"/>
</dbReference>
<dbReference type="SUPFAM" id="SSF81383">
    <property type="entry name" value="F-box domain"/>
    <property type="match status" value="1"/>
</dbReference>
<name>A0A1V9YKL4_ACHHY</name>
<dbReference type="Gene3D" id="1.20.1280.50">
    <property type="match status" value="1"/>
</dbReference>
<dbReference type="InterPro" id="IPR036047">
    <property type="entry name" value="F-box-like_dom_sf"/>
</dbReference>
<comment type="caution">
    <text evidence="2">The sequence shown here is derived from an EMBL/GenBank/DDBJ whole genome shotgun (WGS) entry which is preliminary data.</text>
</comment>
<evidence type="ECO:0000313" key="2">
    <source>
        <dbReference type="EMBL" id="OQR86196.1"/>
    </source>
</evidence>
<organism evidence="2 3">
    <name type="scientific">Achlya hypogyna</name>
    <name type="common">Oomycete</name>
    <name type="synonym">Protoachlya hypogyna</name>
    <dbReference type="NCBI Taxonomy" id="1202772"/>
    <lineage>
        <taxon>Eukaryota</taxon>
        <taxon>Sar</taxon>
        <taxon>Stramenopiles</taxon>
        <taxon>Oomycota</taxon>
        <taxon>Saprolegniomycetes</taxon>
        <taxon>Saprolegniales</taxon>
        <taxon>Achlyaceae</taxon>
        <taxon>Achlya</taxon>
    </lineage>
</organism>
<feature type="domain" description="F-box" evidence="1">
    <location>
        <begin position="59"/>
        <end position="99"/>
    </location>
</feature>
<dbReference type="Gene3D" id="2.60.120.920">
    <property type="match status" value="1"/>
</dbReference>
<reference evidence="2 3" key="1">
    <citation type="journal article" date="2014" name="Genome Biol. Evol.">
        <title>The secreted proteins of Achlya hypogyna and Thraustotheca clavata identify the ancestral oomycete secretome and reveal gene acquisitions by horizontal gene transfer.</title>
        <authorList>
            <person name="Misner I."/>
            <person name="Blouin N."/>
            <person name="Leonard G."/>
            <person name="Richards T.A."/>
            <person name="Lane C.E."/>
        </authorList>
    </citation>
    <scope>NUCLEOTIDE SEQUENCE [LARGE SCALE GENOMIC DNA]</scope>
    <source>
        <strain evidence="2 3">ATCC 48635</strain>
    </source>
</reference>
<dbReference type="InterPro" id="IPR013320">
    <property type="entry name" value="ConA-like_dom_sf"/>
</dbReference>
<dbReference type="SUPFAM" id="SSF49899">
    <property type="entry name" value="Concanavalin A-like lectins/glucanases"/>
    <property type="match status" value="1"/>
</dbReference>